<organism evidence="1 2">
    <name type="scientific">Elysia marginata</name>
    <dbReference type="NCBI Taxonomy" id="1093978"/>
    <lineage>
        <taxon>Eukaryota</taxon>
        <taxon>Metazoa</taxon>
        <taxon>Spiralia</taxon>
        <taxon>Lophotrochozoa</taxon>
        <taxon>Mollusca</taxon>
        <taxon>Gastropoda</taxon>
        <taxon>Heterobranchia</taxon>
        <taxon>Euthyneura</taxon>
        <taxon>Panpulmonata</taxon>
        <taxon>Sacoglossa</taxon>
        <taxon>Placobranchoidea</taxon>
        <taxon>Plakobranchidae</taxon>
        <taxon>Elysia</taxon>
    </lineage>
</organism>
<evidence type="ECO:0000313" key="2">
    <source>
        <dbReference type="Proteomes" id="UP000762676"/>
    </source>
</evidence>
<reference evidence="1 2" key="1">
    <citation type="journal article" date="2021" name="Elife">
        <title>Chloroplast acquisition without the gene transfer in kleptoplastic sea slugs, Plakobranchus ocellatus.</title>
        <authorList>
            <person name="Maeda T."/>
            <person name="Takahashi S."/>
            <person name="Yoshida T."/>
            <person name="Shimamura S."/>
            <person name="Takaki Y."/>
            <person name="Nagai Y."/>
            <person name="Toyoda A."/>
            <person name="Suzuki Y."/>
            <person name="Arimoto A."/>
            <person name="Ishii H."/>
            <person name="Satoh N."/>
            <person name="Nishiyama T."/>
            <person name="Hasebe M."/>
            <person name="Maruyama T."/>
            <person name="Minagawa J."/>
            <person name="Obokata J."/>
            <person name="Shigenobu S."/>
        </authorList>
    </citation>
    <scope>NUCLEOTIDE SEQUENCE [LARGE SCALE GENOMIC DNA]</scope>
</reference>
<dbReference type="AlphaFoldDB" id="A0AAV4HKL7"/>
<dbReference type="Proteomes" id="UP000762676">
    <property type="component" value="Unassembled WGS sequence"/>
</dbReference>
<protein>
    <submittedName>
        <fullName evidence="1">Uncharacterized protein</fullName>
    </submittedName>
</protein>
<sequence length="81" mass="8991">MTTHHFTLPVVIELLDQSERCRALWTCRISGPNINIGGSIWQEVPGTGVIPRAYPGHGYYSRLQGRGLSLKPDTVNLGVWC</sequence>
<accession>A0AAV4HKL7</accession>
<keyword evidence="2" id="KW-1185">Reference proteome</keyword>
<gene>
    <name evidence="1" type="ORF">ElyMa_006343000</name>
</gene>
<comment type="caution">
    <text evidence="1">The sequence shown here is derived from an EMBL/GenBank/DDBJ whole genome shotgun (WGS) entry which is preliminary data.</text>
</comment>
<dbReference type="EMBL" id="BMAT01012728">
    <property type="protein sequence ID" value="GFR98164.1"/>
    <property type="molecule type" value="Genomic_DNA"/>
</dbReference>
<name>A0AAV4HKL7_9GAST</name>
<evidence type="ECO:0000313" key="1">
    <source>
        <dbReference type="EMBL" id="GFR98164.1"/>
    </source>
</evidence>
<proteinExistence type="predicted"/>